<sequence length="335" mass="35988">MAAGEGGAAAGRSLEELHPDVVTSVLRLLDGRSLAAASCSAPLLRALSVQPHLWESLCLRAWPSLHHHRLRSLLPCFPHSHRSFFSDAYPYPHPGSAAVPSPEPPPAALVWAVDLFHGGEPLLSRVMETDPQGAWFLGSPLRIDALDRKAAAAAAAAPAAAVISPESLELSWVVIDPARRRAANLSSRRPVSVKRHWYTGEIHLRFAVVLGEDGAAAAVASVTCGSGGATTMLQLREVSLTVEDADGKCLTGRHSLVLLLGALEGGRRSTGEEARRRYADYLARRRERKEKRIREEAQLNLRCVLSGVSLFLAAIATLAGLKQDCSARFLFPCSA</sequence>
<dbReference type="InterPro" id="IPR036047">
    <property type="entry name" value="F-box-like_dom_sf"/>
</dbReference>
<keyword evidence="3" id="KW-1185">Reference proteome</keyword>
<gene>
    <name evidence="2" type="ORF">SI8410_08010921</name>
</gene>
<evidence type="ECO:0000256" key="1">
    <source>
        <dbReference type="SAM" id="Phobius"/>
    </source>
</evidence>
<dbReference type="InterPro" id="IPR045283">
    <property type="entry name" value="AT3G44326-like"/>
</dbReference>
<dbReference type="Proteomes" id="UP000663760">
    <property type="component" value="Chromosome 8"/>
</dbReference>
<dbReference type="SUPFAM" id="SSF81383">
    <property type="entry name" value="F-box domain"/>
    <property type="match status" value="1"/>
</dbReference>
<dbReference type="OrthoDB" id="671172at2759"/>
<dbReference type="AlphaFoldDB" id="A0A7I8KQZ0"/>
<organism evidence="2 3">
    <name type="scientific">Spirodela intermedia</name>
    <name type="common">Intermediate duckweed</name>
    <dbReference type="NCBI Taxonomy" id="51605"/>
    <lineage>
        <taxon>Eukaryota</taxon>
        <taxon>Viridiplantae</taxon>
        <taxon>Streptophyta</taxon>
        <taxon>Embryophyta</taxon>
        <taxon>Tracheophyta</taxon>
        <taxon>Spermatophyta</taxon>
        <taxon>Magnoliopsida</taxon>
        <taxon>Liliopsida</taxon>
        <taxon>Araceae</taxon>
        <taxon>Lemnoideae</taxon>
        <taxon>Spirodela</taxon>
    </lineage>
</organism>
<accession>A0A7I8KQZ0</accession>
<protein>
    <submittedName>
        <fullName evidence="2">Uncharacterized protein</fullName>
    </submittedName>
</protein>
<dbReference type="EMBL" id="LR746271">
    <property type="protein sequence ID" value="CAA7400243.1"/>
    <property type="molecule type" value="Genomic_DNA"/>
</dbReference>
<proteinExistence type="predicted"/>
<evidence type="ECO:0000313" key="2">
    <source>
        <dbReference type="EMBL" id="CAA7400243.1"/>
    </source>
</evidence>
<evidence type="ECO:0000313" key="3">
    <source>
        <dbReference type="Proteomes" id="UP000663760"/>
    </source>
</evidence>
<feature type="transmembrane region" description="Helical" evidence="1">
    <location>
        <begin position="299"/>
        <end position="321"/>
    </location>
</feature>
<reference evidence="2" key="1">
    <citation type="submission" date="2020-02" db="EMBL/GenBank/DDBJ databases">
        <authorList>
            <person name="Scholz U."/>
            <person name="Mascher M."/>
            <person name="Fiebig A."/>
        </authorList>
    </citation>
    <scope>NUCLEOTIDE SEQUENCE</scope>
</reference>
<dbReference type="PANTHER" id="PTHR33736:SF13">
    <property type="entry name" value="OS11G0155100 PROTEIN"/>
    <property type="match status" value="1"/>
</dbReference>
<dbReference type="PANTHER" id="PTHR33736">
    <property type="entry name" value="F-BOX PROTEIN-RELATED"/>
    <property type="match status" value="1"/>
</dbReference>
<name>A0A7I8KQZ0_SPIIN</name>
<keyword evidence="1" id="KW-1133">Transmembrane helix</keyword>
<keyword evidence="1" id="KW-0812">Transmembrane</keyword>
<keyword evidence="1" id="KW-0472">Membrane</keyword>